<feature type="transmembrane region" description="Helical" evidence="1">
    <location>
        <begin position="264"/>
        <end position="285"/>
    </location>
</feature>
<feature type="transmembrane region" description="Helical" evidence="1">
    <location>
        <begin position="424"/>
        <end position="444"/>
    </location>
</feature>
<keyword evidence="1" id="KW-1133">Transmembrane helix</keyword>
<feature type="transmembrane region" description="Helical" evidence="1">
    <location>
        <begin position="456"/>
        <end position="474"/>
    </location>
</feature>
<evidence type="ECO:0000313" key="2">
    <source>
        <dbReference type="EMBL" id="KJV76603.1"/>
    </source>
</evidence>
<comment type="caution">
    <text evidence="2">The sequence shown here is derived from an EMBL/GenBank/DDBJ whole genome shotgun (WGS) entry which is preliminary data.</text>
</comment>
<sequence>MSHYKSTLFILLLLCLLAFTQNQGYAQLQLERFNLRLGIESESISNTDIAIASEIAAKMHVSLFLKHVPADQKLNALSDGVVDIISSSKIPPDIKEYAYLSSIPHRYENYSLFVLGEKNLEFSDSSEFVDLIRFHGFRLGVMKNYVYKDNEISKLIQSPDNQDIIFEYETNDEALKALLNNEIDGWITITSSGVASVVQCYHAINRIKHIVITNKVPVYFMFNKKTLPIGLITDLKREIEKFEAKTVKSRIYLFLLIESIHSSWFYGLSIIAGILFTLPSIILALTNNSSLFSIIMLALLPASFSNIALDIIMHKQSQGVFSNPIYIYCNLIIVLIGFFLVRLLGWQSSKIKCDQNFLSYLFVICDALVQSIFMIVGIIVSLMIPMYPIMLWGPVFVLLFSSIGCIVRSVLCRYNAIQDVYSEINFMVIIIWTVIFLNCLDYQYNELNLEKMQYDIVIAILGVFITSTAIHYLLWKKRLLNNKICNWASFR</sequence>
<keyword evidence="1" id="KW-0812">Transmembrane</keyword>
<reference evidence="2 3" key="1">
    <citation type="submission" date="2015-01" db="EMBL/GenBank/DDBJ databases">
        <title>Genome Sequencing of Rickettsiales.</title>
        <authorList>
            <person name="Daugherty S.C."/>
            <person name="Su Q."/>
            <person name="Abolude K."/>
            <person name="Beier-Sexton M."/>
            <person name="Carlyon J.A."/>
            <person name="Carter R."/>
            <person name="Day N.P."/>
            <person name="Dumler S.J."/>
            <person name="Dyachenko V."/>
            <person name="Godinez A."/>
            <person name="Kurtti T.J."/>
            <person name="Lichay M."/>
            <person name="Mullins K.E."/>
            <person name="Ott S."/>
            <person name="Pappas-Brown V."/>
            <person name="Paris D.H."/>
            <person name="Patel P."/>
            <person name="Richards A.L."/>
            <person name="Sadzewicz L."/>
            <person name="Sears K."/>
            <person name="Seidman D."/>
            <person name="Sengamalay N."/>
            <person name="Stenos J."/>
            <person name="Tallon L.J."/>
            <person name="Vincent G."/>
            <person name="Fraser C.M."/>
            <person name="Munderloh U."/>
            <person name="Dunning-Hotopp J.C."/>
        </authorList>
    </citation>
    <scope>NUCLEOTIDE SEQUENCE [LARGE SCALE GENOMIC DNA]</scope>
    <source>
        <strain evidence="2 3">TA716</strain>
    </source>
</reference>
<proteinExistence type="predicted"/>
<dbReference type="Gene3D" id="3.40.190.10">
    <property type="entry name" value="Periplasmic binding protein-like II"/>
    <property type="match status" value="2"/>
</dbReference>
<feature type="transmembrane region" description="Helical" evidence="1">
    <location>
        <begin position="390"/>
        <end position="412"/>
    </location>
</feature>
<evidence type="ECO:0000256" key="1">
    <source>
        <dbReference type="SAM" id="Phobius"/>
    </source>
</evidence>
<dbReference type="Proteomes" id="UP000033671">
    <property type="component" value="Unassembled WGS sequence"/>
</dbReference>
<feature type="transmembrane region" description="Helical" evidence="1">
    <location>
        <begin position="357"/>
        <end position="384"/>
    </location>
</feature>
<name>A0A0F3P8I9_ORITS</name>
<dbReference type="EMBL" id="LAOA01000018">
    <property type="protein sequence ID" value="KJV76603.1"/>
    <property type="molecule type" value="Genomic_DNA"/>
</dbReference>
<protein>
    <submittedName>
        <fullName evidence="2">Bacterial extracellular solute-binding s, 3 family protein</fullName>
    </submittedName>
</protein>
<feature type="transmembrane region" description="Helical" evidence="1">
    <location>
        <begin position="292"/>
        <end position="313"/>
    </location>
</feature>
<dbReference type="RefSeq" id="WP_045916884.1">
    <property type="nucleotide sequence ID" value="NZ_LAOA01000018.1"/>
</dbReference>
<dbReference type="PATRIC" id="fig|1359175.3.peg.1084"/>
<evidence type="ECO:0000313" key="3">
    <source>
        <dbReference type="Proteomes" id="UP000033671"/>
    </source>
</evidence>
<gene>
    <name evidence="2" type="ORF">OTSTA716_0697</name>
</gene>
<organism evidence="2 3">
    <name type="scientific">Orientia tsutsugamushi str. TA716</name>
    <dbReference type="NCBI Taxonomy" id="1359175"/>
    <lineage>
        <taxon>Bacteria</taxon>
        <taxon>Pseudomonadati</taxon>
        <taxon>Pseudomonadota</taxon>
        <taxon>Alphaproteobacteria</taxon>
        <taxon>Rickettsiales</taxon>
        <taxon>Rickettsiaceae</taxon>
        <taxon>Rickettsieae</taxon>
        <taxon>Orientia</taxon>
    </lineage>
</organism>
<feature type="transmembrane region" description="Helical" evidence="1">
    <location>
        <begin position="325"/>
        <end position="345"/>
    </location>
</feature>
<dbReference type="SUPFAM" id="SSF53850">
    <property type="entry name" value="Periplasmic binding protein-like II"/>
    <property type="match status" value="1"/>
</dbReference>
<keyword evidence="1" id="KW-0472">Membrane</keyword>
<dbReference type="AlphaFoldDB" id="A0A0F3P8I9"/>
<accession>A0A0F3P8I9</accession>